<dbReference type="RefSeq" id="WP_093754150.1">
    <property type="nucleotide sequence ID" value="NZ_BSYN01000013.1"/>
</dbReference>
<reference evidence="3 4" key="1">
    <citation type="submission" date="2016-10" db="EMBL/GenBank/DDBJ databases">
        <authorList>
            <person name="de Groot N.N."/>
        </authorList>
    </citation>
    <scope>NUCLEOTIDE SEQUENCE [LARGE SCALE GENOMIC DNA]</scope>
    <source>
        <strain evidence="3 4">DSM 23310</strain>
    </source>
</reference>
<dbReference type="InterPro" id="IPR036868">
    <property type="entry name" value="TusA-like_sf"/>
</dbReference>
<evidence type="ECO:0000259" key="2">
    <source>
        <dbReference type="PROSITE" id="PS01148"/>
    </source>
</evidence>
<dbReference type="PANTHER" id="PTHR33279:SF6">
    <property type="entry name" value="SULFUR CARRIER PROTEIN YEDF-RELATED"/>
    <property type="match status" value="1"/>
</dbReference>
<dbReference type="Gene3D" id="3.30.110.40">
    <property type="entry name" value="TusA-like domain"/>
    <property type="match status" value="1"/>
</dbReference>
<comment type="similarity">
    <text evidence="1">Belongs to the sulfur carrier protein TusA family.</text>
</comment>
<dbReference type="NCBIfam" id="TIGR03527">
    <property type="entry name" value="selenium_YedF"/>
    <property type="match status" value="1"/>
</dbReference>
<dbReference type="InterPro" id="IPR027396">
    <property type="entry name" value="DsrEFH-like"/>
</dbReference>
<dbReference type="PROSITE" id="PS01148">
    <property type="entry name" value="UPF0033"/>
    <property type="match status" value="1"/>
</dbReference>
<organism evidence="3 4">
    <name type="scientific">Tepidimicrobium xylanilyticum</name>
    <dbReference type="NCBI Taxonomy" id="1123352"/>
    <lineage>
        <taxon>Bacteria</taxon>
        <taxon>Bacillati</taxon>
        <taxon>Bacillota</taxon>
        <taxon>Tissierellia</taxon>
        <taxon>Tissierellales</taxon>
        <taxon>Tepidimicrobiaceae</taxon>
        <taxon>Tepidimicrobium</taxon>
    </lineage>
</organism>
<gene>
    <name evidence="3" type="ORF">SAMN05660923_02482</name>
</gene>
<dbReference type="CDD" id="cd03421">
    <property type="entry name" value="SirA_like_N"/>
    <property type="match status" value="1"/>
</dbReference>
<dbReference type="InterPro" id="IPR019870">
    <property type="entry name" value="Se_metab_YedF"/>
</dbReference>
<evidence type="ECO:0000256" key="1">
    <source>
        <dbReference type="ARBA" id="ARBA00008984"/>
    </source>
</evidence>
<sequence length="198" mass="22038">MNIKVDARGHECPKPVIMTKKELDKITEGVVTTIVDNEVAKDNVSKLAKNAGYEYRVDKIGENEYHIHITKGQVSEDANVCTPNVFKDLTIAFSSNVMGKGSEELGKILMKSFVYTMTEATPYPATLVFFNSGVYLTCEGSEVLDDLKKLEAEGVEIISCGTCLDYYKLKDKLRVGEISNMYTIYEKLKKPTNTITIG</sequence>
<dbReference type="PANTHER" id="PTHR33279">
    <property type="entry name" value="SULFUR CARRIER PROTEIN YEDF-RELATED"/>
    <property type="match status" value="1"/>
</dbReference>
<dbReference type="EMBL" id="FNNG01000012">
    <property type="protein sequence ID" value="SDX52875.1"/>
    <property type="molecule type" value="Genomic_DNA"/>
</dbReference>
<accession>A0A1H3CFI3</accession>
<name>A0A1H3CFI3_9FIRM</name>
<protein>
    <submittedName>
        <fullName evidence="3">Selenium metabolism protein YedF</fullName>
    </submittedName>
</protein>
<dbReference type="SUPFAM" id="SSF64307">
    <property type="entry name" value="SirA-like"/>
    <property type="match status" value="1"/>
</dbReference>
<evidence type="ECO:0000313" key="3">
    <source>
        <dbReference type="EMBL" id="SDX52875.1"/>
    </source>
</evidence>
<dbReference type="InterPro" id="IPR001455">
    <property type="entry name" value="TusA-like"/>
</dbReference>
<evidence type="ECO:0000313" key="4">
    <source>
        <dbReference type="Proteomes" id="UP000198828"/>
    </source>
</evidence>
<dbReference type="AlphaFoldDB" id="A0A1H3CFI3"/>
<dbReference type="Proteomes" id="UP000198828">
    <property type="component" value="Unassembled WGS sequence"/>
</dbReference>
<keyword evidence="4" id="KW-1185">Reference proteome</keyword>
<dbReference type="SUPFAM" id="SSF75169">
    <property type="entry name" value="DsrEFH-like"/>
    <property type="match status" value="1"/>
</dbReference>
<feature type="domain" description="UPF0033" evidence="2">
    <location>
        <begin position="5"/>
        <end position="29"/>
    </location>
</feature>
<proteinExistence type="inferred from homology"/>
<dbReference type="Pfam" id="PF01206">
    <property type="entry name" value="TusA"/>
    <property type="match status" value="1"/>
</dbReference>
<dbReference type="OrthoDB" id="9801500at2"/>